<dbReference type="InParanoid" id="D4H6E9"/>
<evidence type="ECO:0000256" key="7">
    <source>
        <dbReference type="ARBA" id="ARBA00022857"/>
    </source>
</evidence>
<evidence type="ECO:0000256" key="6">
    <source>
        <dbReference type="ARBA" id="ARBA00022801"/>
    </source>
</evidence>
<dbReference type="SUPFAM" id="SSF53223">
    <property type="entry name" value="Aminoacid dehydrogenase-like, N-terminal domain"/>
    <property type="match status" value="1"/>
</dbReference>
<dbReference type="Pfam" id="PF02882">
    <property type="entry name" value="THF_DHG_CYH_C"/>
    <property type="match status" value="1"/>
</dbReference>
<evidence type="ECO:0000256" key="2">
    <source>
        <dbReference type="ARBA" id="ARBA00011738"/>
    </source>
</evidence>
<dbReference type="GO" id="GO:0035999">
    <property type="term" value="P:tetrahydrofolate interconversion"/>
    <property type="evidence" value="ECO:0007669"/>
    <property type="project" value="UniProtKB-UniRule"/>
</dbReference>
<dbReference type="FunFam" id="3.40.50.10860:FF:000005">
    <property type="entry name" value="C-1-tetrahydrofolate synthase, cytoplasmic, putative"/>
    <property type="match status" value="1"/>
</dbReference>
<dbReference type="PANTHER" id="PTHR48099:SF5">
    <property type="entry name" value="C-1-TETRAHYDROFOLATE SYNTHASE, CYTOPLASMIC"/>
    <property type="match status" value="1"/>
</dbReference>
<gene>
    <name evidence="12" type="primary">folD</name>
    <name evidence="15" type="ordered locus">Dacet_2873</name>
</gene>
<dbReference type="GO" id="GO:0004488">
    <property type="term" value="F:methylenetetrahydrofolate dehydrogenase (NADP+) activity"/>
    <property type="evidence" value="ECO:0007669"/>
    <property type="project" value="UniProtKB-UniRule"/>
</dbReference>
<dbReference type="InterPro" id="IPR020631">
    <property type="entry name" value="THF_DH/CycHdrlase_NAD-bd_dom"/>
</dbReference>
<dbReference type="eggNOG" id="COG0190">
    <property type="taxonomic scope" value="Bacteria"/>
</dbReference>
<evidence type="ECO:0000256" key="9">
    <source>
        <dbReference type="ARBA" id="ARBA00023102"/>
    </source>
</evidence>
<feature type="binding site" evidence="12">
    <location>
        <position position="192"/>
    </location>
    <ligand>
        <name>NADP(+)</name>
        <dbReference type="ChEBI" id="CHEBI:58349"/>
    </ligand>
</feature>
<comment type="function">
    <text evidence="12">Catalyzes the oxidation of 5,10-methylenetetrahydrofolate to 5,10-methenyltetrahydrofolate and then the hydrolysis of 5,10-methenyltetrahydrofolate to 10-formyltetrahydrofolate.</text>
</comment>
<organism evidence="15 16">
    <name type="scientific">Denitrovibrio acetiphilus (strain DSM 12809 / NBRC 114555 / N2460)</name>
    <dbReference type="NCBI Taxonomy" id="522772"/>
    <lineage>
        <taxon>Bacteria</taxon>
        <taxon>Pseudomonadati</taxon>
        <taxon>Deferribacterota</taxon>
        <taxon>Deferribacteres</taxon>
        <taxon>Deferribacterales</taxon>
        <taxon>Geovibrionaceae</taxon>
        <taxon>Denitrovibrio</taxon>
    </lineage>
</organism>
<keyword evidence="3 12" id="KW-0554">One-carbon metabolism</keyword>
<keyword evidence="5 12" id="KW-0658">Purine biosynthesis</keyword>
<comment type="similarity">
    <text evidence="12">Belongs to the tetrahydrofolate dehydrogenase/cyclohydrolase family.</text>
</comment>
<feature type="binding site" evidence="12">
    <location>
        <position position="233"/>
    </location>
    <ligand>
        <name>NADP(+)</name>
        <dbReference type="ChEBI" id="CHEBI:58349"/>
    </ligand>
</feature>
<dbReference type="UniPathway" id="UPA00193"/>
<dbReference type="GO" id="GO:0000105">
    <property type="term" value="P:L-histidine biosynthetic process"/>
    <property type="evidence" value="ECO:0007669"/>
    <property type="project" value="UniProtKB-KW"/>
</dbReference>
<dbReference type="Proteomes" id="UP000002012">
    <property type="component" value="Chromosome"/>
</dbReference>
<comment type="pathway">
    <text evidence="1 12">One-carbon metabolism; tetrahydrofolate interconversion.</text>
</comment>
<keyword evidence="6 12" id="KW-0378">Hydrolase</keyword>
<comment type="catalytic activity">
    <reaction evidence="12">
        <text>(6R)-5,10-methenyltetrahydrofolate + H2O = (6R)-10-formyltetrahydrofolate + H(+)</text>
        <dbReference type="Rhea" id="RHEA:23700"/>
        <dbReference type="ChEBI" id="CHEBI:15377"/>
        <dbReference type="ChEBI" id="CHEBI:15378"/>
        <dbReference type="ChEBI" id="CHEBI:57455"/>
        <dbReference type="ChEBI" id="CHEBI:195366"/>
        <dbReference type="EC" id="3.5.4.9"/>
    </reaction>
</comment>
<dbReference type="GO" id="GO:0006164">
    <property type="term" value="P:purine nucleotide biosynthetic process"/>
    <property type="evidence" value="ECO:0007669"/>
    <property type="project" value="UniProtKB-KW"/>
</dbReference>
<dbReference type="HAMAP" id="MF_01576">
    <property type="entry name" value="THF_DHG_CYH"/>
    <property type="match status" value="1"/>
</dbReference>
<dbReference type="Gene3D" id="3.40.50.10860">
    <property type="entry name" value="Leucine Dehydrogenase, chain A, domain 1"/>
    <property type="match status" value="1"/>
</dbReference>
<dbReference type="InterPro" id="IPR020867">
    <property type="entry name" value="THF_DH/CycHdrlase_CS"/>
</dbReference>
<dbReference type="InterPro" id="IPR000672">
    <property type="entry name" value="THF_DH/CycHdrlase"/>
</dbReference>
<dbReference type="GO" id="GO:0005829">
    <property type="term" value="C:cytosol"/>
    <property type="evidence" value="ECO:0007669"/>
    <property type="project" value="TreeGrafter"/>
</dbReference>
<name>D4H6E9_DENA2</name>
<keyword evidence="16" id="KW-1185">Reference proteome</keyword>
<evidence type="ECO:0000256" key="3">
    <source>
        <dbReference type="ARBA" id="ARBA00022563"/>
    </source>
</evidence>
<protein>
    <recommendedName>
        <fullName evidence="12">Bifunctional protein FolD</fullName>
    </recommendedName>
    <domain>
        <recommendedName>
            <fullName evidence="12">Methylenetetrahydrofolate dehydrogenase</fullName>
            <ecNumber evidence="12">1.5.1.5</ecNumber>
        </recommendedName>
    </domain>
    <domain>
        <recommendedName>
            <fullName evidence="12">Methenyltetrahydrofolate cyclohydrolase</fullName>
            <ecNumber evidence="12">3.5.4.9</ecNumber>
        </recommendedName>
    </domain>
</protein>
<dbReference type="PROSITE" id="PS00766">
    <property type="entry name" value="THF_DHG_CYH_1"/>
    <property type="match status" value="1"/>
</dbReference>
<dbReference type="CDD" id="cd01080">
    <property type="entry name" value="NAD_bind_m-THF_DH_Cyclohyd"/>
    <property type="match status" value="1"/>
</dbReference>
<dbReference type="InterPro" id="IPR046346">
    <property type="entry name" value="Aminoacid_DH-like_N_sf"/>
</dbReference>
<dbReference type="GO" id="GO:0004477">
    <property type="term" value="F:methenyltetrahydrofolate cyclohydrolase activity"/>
    <property type="evidence" value="ECO:0007669"/>
    <property type="project" value="UniProtKB-UniRule"/>
</dbReference>
<evidence type="ECO:0000256" key="10">
    <source>
        <dbReference type="ARBA" id="ARBA00023167"/>
    </source>
</evidence>
<dbReference type="HOGENOM" id="CLU_034045_2_1_0"/>
<keyword evidence="11 12" id="KW-0511">Multifunctional enzyme</keyword>
<feature type="binding site" evidence="12">
    <location>
        <begin position="167"/>
        <end position="169"/>
    </location>
    <ligand>
        <name>NADP(+)</name>
        <dbReference type="ChEBI" id="CHEBI:58349"/>
    </ligand>
</feature>
<keyword evidence="7 12" id="KW-0521">NADP</keyword>
<evidence type="ECO:0000256" key="5">
    <source>
        <dbReference type="ARBA" id="ARBA00022755"/>
    </source>
</evidence>
<feature type="domain" description="Tetrahydrofolate dehydrogenase/cyclohydrolase NAD(P)-binding" evidence="14">
    <location>
        <begin position="141"/>
        <end position="281"/>
    </location>
</feature>
<evidence type="ECO:0000259" key="14">
    <source>
        <dbReference type="Pfam" id="PF02882"/>
    </source>
</evidence>
<dbReference type="AlphaFoldDB" id="D4H6E9"/>
<dbReference type="PaxDb" id="522772-Dacet_2873"/>
<evidence type="ECO:0000256" key="11">
    <source>
        <dbReference type="ARBA" id="ARBA00023268"/>
    </source>
</evidence>
<evidence type="ECO:0000256" key="1">
    <source>
        <dbReference type="ARBA" id="ARBA00004777"/>
    </source>
</evidence>
<dbReference type="FunFam" id="3.40.50.720:FF:000094">
    <property type="entry name" value="Bifunctional protein FolD"/>
    <property type="match status" value="1"/>
</dbReference>
<dbReference type="SUPFAM" id="SSF51735">
    <property type="entry name" value="NAD(P)-binding Rossmann-fold domains"/>
    <property type="match status" value="1"/>
</dbReference>
<dbReference type="KEGG" id="dap:Dacet_2873"/>
<dbReference type="EC" id="3.5.4.9" evidence="12"/>
<evidence type="ECO:0000259" key="13">
    <source>
        <dbReference type="Pfam" id="PF00763"/>
    </source>
</evidence>
<keyword evidence="10 12" id="KW-0486">Methionine biosynthesis</keyword>
<evidence type="ECO:0000256" key="12">
    <source>
        <dbReference type="HAMAP-Rule" id="MF_01576"/>
    </source>
</evidence>
<dbReference type="OrthoDB" id="9803580at2"/>
<dbReference type="RefSeq" id="WP_013012110.1">
    <property type="nucleotide sequence ID" value="NC_013943.1"/>
</dbReference>
<dbReference type="InterPro" id="IPR036291">
    <property type="entry name" value="NAD(P)-bd_dom_sf"/>
</dbReference>
<dbReference type="Gene3D" id="3.40.50.720">
    <property type="entry name" value="NAD(P)-binding Rossmann-like Domain"/>
    <property type="match status" value="1"/>
</dbReference>
<keyword evidence="8 12" id="KW-0560">Oxidoreductase</keyword>
<evidence type="ECO:0000313" key="16">
    <source>
        <dbReference type="Proteomes" id="UP000002012"/>
    </source>
</evidence>
<keyword evidence="4 12" id="KW-0028">Amino-acid biosynthesis</keyword>
<evidence type="ECO:0000256" key="8">
    <source>
        <dbReference type="ARBA" id="ARBA00023002"/>
    </source>
</evidence>
<comment type="subunit">
    <text evidence="2 12">Homodimer.</text>
</comment>
<comment type="catalytic activity">
    <reaction evidence="12">
        <text>(6R)-5,10-methylene-5,6,7,8-tetrahydrofolate + NADP(+) = (6R)-5,10-methenyltetrahydrofolate + NADPH</text>
        <dbReference type="Rhea" id="RHEA:22812"/>
        <dbReference type="ChEBI" id="CHEBI:15636"/>
        <dbReference type="ChEBI" id="CHEBI:57455"/>
        <dbReference type="ChEBI" id="CHEBI:57783"/>
        <dbReference type="ChEBI" id="CHEBI:58349"/>
        <dbReference type="EC" id="1.5.1.5"/>
    </reaction>
</comment>
<keyword evidence="9 12" id="KW-0368">Histidine biosynthesis</keyword>
<accession>D4H6E9</accession>
<dbReference type="PANTHER" id="PTHR48099">
    <property type="entry name" value="C-1-TETRAHYDROFOLATE SYNTHASE, CYTOPLASMIC-RELATED"/>
    <property type="match status" value="1"/>
</dbReference>
<dbReference type="PROSITE" id="PS00767">
    <property type="entry name" value="THF_DHG_CYH_2"/>
    <property type="match status" value="1"/>
</dbReference>
<dbReference type="FunCoup" id="D4H6E9">
    <property type="interactions" value="454"/>
</dbReference>
<dbReference type="GO" id="GO:0009086">
    <property type="term" value="P:methionine biosynthetic process"/>
    <property type="evidence" value="ECO:0007669"/>
    <property type="project" value="UniProtKB-KW"/>
</dbReference>
<dbReference type="Pfam" id="PF00763">
    <property type="entry name" value="THF_DHG_CYH"/>
    <property type="match status" value="1"/>
</dbReference>
<dbReference type="STRING" id="522772.Dacet_2873"/>
<feature type="domain" description="Tetrahydrofolate dehydrogenase/cyclohydrolase catalytic" evidence="13">
    <location>
        <begin position="7"/>
        <end position="122"/>
    </location>
</feature>
<evidence type="ECO:0000313" key="15">
    <source>
        <dbReference type="EMBL" id="ADD69623.1"/>
    </source>
</evidence>
<evidence type="ECO:0000256" key="4">
    <source>
        <dbReference type="ARBA" id="ARBA00022605"/>
    </source>
</evidence>
<sequence>MKTATIMNGKALAAKVRAGLKTKVADYKSKHGRGPGLAVFLVGEDPASDIYVNAKNKACVEAGYKSVVIRMPENTPTEELLAAVEKYNKDDTIHGILVQLPLPKHIDEKKVIYAIAPEKDVDGFHPFNVGLMYSGEEGLYPCTPAGCMMILDEYNIDPRGKHAVVIGASNIVGRPMSALLLRADSTTTTCHIYTQNLKEITRQADILVAALGKPEFVTADHVKEGAVVIDIGINRVDGKLVGDVAFEEVSKKASYITPVPGGVGPMTIAVLLDNTLKAFEATL</sequence>
<dbReference type="PRINTS" id="PR00085">
    <property type="entry name" value="THFDHDRGNASE"/>
</dbReference>
<dbReference type="EMBL" id="CP001968">
    <property type="protein sequence ID" value="ADD69623.1"/>
    <property type="molecule type" value="Genomic_DNA"/>
</dbReference>
<dbReference type="InterPro" id="IPR020630">
    <property type="entry name" value="THF_DH/CycHdrlase_cat_dom"/>
</dbReference>
<dbReference type="EC" id="1.5.1.5" evidence="12"/>
<dbReference type="NCBIfam" id="NF010783">
    <property type="entry name" value="PRK14186.1"/>
    <property type="match status" value="1"/>
</dbReference>
<proteinExistence type="inferred from homology"/>
<reference evidence="15 16" key="1">
    <citation type="journal article" date="2010" name="Stand. Genomic Sci.">
        <title>Complete genome sequence of Denitrovibrio acetiphilus type strain (N2460).</title>
        <authorList>
            <person name="Kiss H."/>
            <person name="Lang E."/>
            <person name="Lapidus A."/>
            <person name="Copeland A."/>
            <person name="Nolan M."/>
            <person name="Glavina Del Rio T."/>
            <person name="Chen F."/>
            <person name="Lucas S."/>
            <person name="Tice H."/>
            <person name="Cheng J.F."/>
            <person name="Han C."/>
            <person name="Goodwin L."/>
            <person name="Pitluck S."/>
            <person name="Liolios K."/>
            <person name="Pati A."/>
            <person name="Ivanova N."/>
            <person name="Mavromatis K."/>
            <person name="Chen A."/>
            <person name="Palaniappan K."/>
            <person name="Land M."/>
            <person name="Hauser L."/>
            <person name="Chang Y.J."/>
            <person name="Jeffries C.D."/>
            <person name="Detter J.C."/>
            <person name="Brettin T."/>
            <person name="Spring S."/>
            <person name="Rohde M."/>
            <person name="Goker M."/>
            <person name="Woyke T."/>
            <person name="Bristow J."/>
            <person name="Eisen J.A."/>
            <person name="Markowitz V."/>
            <person name="Hugenholtz P."/>
            <person name="Kyrpides N.C."/>
            <person name="Klenk H.P."/>
        </authorList>
    </citation>
    <scope>NUCLEOTIDE SEQUENCE [LARGE SCALE GENOMIC DNA]</scope>
    <source>
        <strain evidence="16">DSM 12809 / NBRC 114555 / N2460</strain>
    </source>
</reference>
<dbReference type="NCBIfam" id="NF008058">
    <property type="entry name" value="PRK10792.1"/>
    <property type="match status" value="1"/>
</dbReference>